<evidence type="ECO:0000259" key="2">
    <source>
        <dbReference type="PROSITE" id="PS51352"/>
    </source>
</evidence>
<dbReference type="InterPro" id="IPR013766">
    <property type="entry name" value="Thioredoxin_domain"/>
</dbReference>
<reference evidence="4" key="1">
    <citation type="submission" date="2016-10" db="EMBL/GenBank/DDBJ databases">
        <authorList>
            <person name="Varghese N."/>
            <person name="Submissions S."/>
        </authorList>
    </citation>
    <scope>NUCLEOTIDE SEQUENCE [LARGE SCALE GENOMIC DNA]</scope>
    <source>
        <strain evidence="4">DSM 7481</strain>
    </source>
</reference>
<gene>
    <name evidence="3" type="ORF">SAMN04489710_11626</name>
</gene>
<evidence type="ECO:0000313" key="3">
    <source>
        <dbReference type="EMBL" id="SFE15298.1"/>
    </source>
</evidence>
<proteinExistence type="predicted"/>
<evidence type="ECO:0000256" key="1">
    <source>
        <dbReference type="SAM" id="SignalP"/>
    </source>
</evidence>
<dbReference type="CDD" id="cd02969">
    <property type="entry name" value="PRX_like1"/>
    <property type="match status" value="1"/>
</dbReference>
<dbReference type="Pfam" id="PF00578">
    <property type="entry name" value="AhpC-TSA"/>
    <property type="match status" value="1"/>
</dbReference>
<sequence length="205" mass="21468">MLRRTLIASALALAAAGAAHAATATVGQPAPTFTLTDTSGKPVRLADYRGRTVVLEWTNPGCPFVRKHYDSGNLPATQKGAQGQGVVWLAVNSTEKASADYLAPPQLAAWLQERKAAPTAVLMDEEGTVGRAYGARTTPHLYIVDPHGTLVYAGGIDSIPSARPADIDKATNYVKAALADIAAQRPIATATTQPYGCSIKYKAPA</sequence>
<dbReference type="RefSeq" id="WP_092956204.1">
    <property type="nucleotide sequence ID" value="NZ_FOMQ01000016.1"/>
</dbReference>
<feature type="domain" description="Thioredoxin" evidence="2">
    <location>
        <begin position="24"/>
        <end position="179"/>
    </location>
</feature>
<dbReference type="STRING" id="32040.SAMN04489710_11626"/>
<organism evidence="3 4">
    <name type="scientific">Paracidovorax konjaci</name>
    <dbReference type="NCBI Taxonomy" id="32040"/>
    <lineage>
        <taxon>Bacteria</taxon>
        <taxon>Pseudomonadati</taxon>
        <taxon>Pseudomonadota</taxon>
        <taxon>Betaproteobacteria</taxon>
        <taxon>Burkholderiales</taxon>
        <taxon>Comamonadaceae</taxon>
        <taxon>Paracidovorax</taxon>
    </lineage>
</organism>
<feature type="chain" id="PRO_5011629641" evidence="1">
    <location>
        <begin position="22"/>
        <end position="205"/>
    </location>
</feature>
<name>A0A1I1Y8H2_9BURK</name>
<protein>
    <submittedName>
        <fullName evidence="3">Peroxiredoxin</fullName>
    </submittedName>
</protein>
<dbReference type="PANTHER" id="PTHR43640">
    <property type="entry name" value="OS07G0260300 PROTEIN"/>
    <property type="match status" value="1"/>
</dbReference>
<dbReference type="EMBL" id="FOMQ01000016">
    <property type="protein sequence ID" value="SFE15298.1"/>
    <property type="molecule type" value="Genomic_DNA"/>
</dbReference>
<dbReference type="GO" id="GO:0016491">
    <property type="term" value="F:oxidoreductase activity"/>
    <property type="evidence" value="ECO:0007669"/>
    <property type="project" value="InterPro"/>
</dbReference>
<dbReference type="AlphaFoldDB" id="A0A1I1Y8H2"/>
<dbReference type="PANTHER" id="PTHR43640:SF1">
    <property type="entry name" value="THIOREDOXIN-DEPENDENT PEROXIREDOXIN"/>
    <property type="match status" value="1"/>
</dbReference>
<dbReference type="Gene3D" id="3.40.30.10">
    <property type="entry name" value="Glutaredoxin"/>
    <property type="match status" value="1"/>
</dbReference>
<dbReference type="SUPFAM" id="SSF52833">
    <property type="entry name" value="Thioredoxin-like"/>
    <property type="match status" value="1"/>
</dbReference>
<keyword evidence="4" id="KW-1185">Reference proteome</keyword>
<dbReference type="InterPro" id="IPR036249">
    <property type="entry name" value="Thioredoxin-like_sf"/>
</dbReference>
<dbReference type="Proteomes" id="UP000199517">
    <property type="component" value="Unassembled WGS sequence"/>
</dbReference>
<dbReference type="InterPro" id="IPR047262">
    <property type="entry name" value="PRX-like1"/>
</dbReference>
<feature type="signal peptide" evidence="1">
    <location>
        <begin position="1"/>
        <end position="21"/>
    </location>
</feature>
<accession>A0A1I1Y8H2</accession>
<dbReference type="InterPro" id="IPR000866">
    <property type="entry name" value="AhpC/TSA"/>
</dbReference>
<keyword evidence="1" id="KW-0732">Signal</keyword>
<dbReference type="PROSITE" id="PS51352">
    <property type="entry name" value="THIOREDOXIN_2"/>
    <property type="match status" value="1"/>
</dbReference>
<evidence type="ECO:0000313" key="4">
    <source>
        <dbReference type="Proteomes" id="UP000199517"/>
    </source>
</evidence>
<dbReference type="OrthoDB" id="9781543at2"/>
<dbReference type="GO" id="GO:0016209">
    <property type="term" value="F:antioxidant activity"/>
    <property type="evidence" value="ECO:0007669"/>
    <property type="project" value="InterPro"/>
</dbReference>